<dbReference type="AlphaFoldDB" id="A0A9D4BZY1"/>
<comment type="caution">
    <text evidence="1">The sequence shown here is derived from an EMBL/GenBank/DDBJ whole genome shotgun (WGS) entry which is preliminary data.</text>
</comment>
<accession>A0A9D4BZY1</accession>
<sequence length="78" mass="9236">MTVNLLRATQHTFGLRLLTVHDSWGRRRFNRRASTEHSGNAMAWIHHHRPKVGQYPGYRWDTTSVNGYYLEQRVIQCV</sequence>
<name>A0A9D4BZY1_DREPO</name>
<protein>
    <submittedName>
        <fullName evidence="1">Uncharacterized protein</fullName>
    </submittedName>
</protein>
<dbReference type="Proteomes" id="UP000828390">
    <property type="component" value="Unassembled WGS sequence"/>
</dbReference>
<keyword evidence="2" id="KW-1185">Reference proteome</keyword>
<dbReference type="EMBL" id="JAIWYP010000013">
    <property type="protein sequence ID" value="KAH3714625.1"/>
    <property type="molecule type" value="Genomic_DNA"/>
</dbReference>
<reference evidence="1" key="2">
    <citation type="submission" date="2020-11" db="EMBL/GenBank/DDBJ databases">
        <authorList>
            <person name="McCartney M.A."/>
            <person name="Auch B."/>
            <person name="Kono T."/>
            <person name="Mallez S."/>
            <person name="Becker A."/>
            <person name="Gohl D.M."/>
            <person name="Silverstein K.A.T."/>
            <person name="Koren S."/>
            <person name="Bechman K.B."/>
            <person name="Herman A."/>
            <person name="Abrahante J.E."/>
            <person name="Garbe J."/>
        </authorList>
    </citation>
    <scope>NUCLEOTIDE SEQUENCE</scope>
    <source>
        <strain evidence="1">Duluth1</strain>
        <tissue evidence="1">Whole animal</tissue>
    </source>
</reference>
<proteinExistence type="predicted"/>
<organism evidence="1 2">
    <name type="scientific">Dreissena polymorpha</name>
    <name type="common">Zebra mussel</name>
    <name type="synonym">Mytilus polymorpha</name>
    <dbReference type="NCBI Taxonomy" id="45954"/>
    <lineage>
        <taxon>Eukaryota</taxon>
        <taxon>Metazoa</taxon>
        <taxon>Spiralia</taxon>
        <taxon>Lophotrochozoa</taxon>
        <taxon>Mollusca</taxon>
        <taxon>Bivalvia</taxon>
        <taxon>Autobranchia</taxon>
        <taxon>Heteroconchia</taxon>
        <taxon>Euheterodonta</taxon>
        <taxon>Imparidentia</taxon>
        <taxon>Neoheterodontei</taxon>
        <taxon>Myida</taxon>
        <taxon>Dreissenoidea</taxon>
        <taxon>Dreissenidae</taxon>
        <taxon>Dreissena</taxon>
    </lineage>
</organism>
<gene>
    <name evidence="1" type="ORF">DPMN_057310</name>
</gene>
<evidence type="ECO:0000313" key="2">
    <source>
        <dbReference type="Proteomes" id="UP000828390"/>
    </source>
</evidence>
<reference evidence="1" key="1">
    <citation type="journal article" date="2019" name="bioRxiv">
        <title>The Genome of the Zebra Mussel, Dreissena polymorpha: A Resource for Invasive Species Research.</title>
        <authorList>
            <person name="McCartney M.A."/>
            <person name="Auch B."/>
            <person name="Kono T."/>
            <person name="Mallez S."/>
            <person name="Zhang Y."/>
            <person name="Obille A."/>
            <person name="Becker A."/>
            <person name="Abrahante J.E."/>
            <person name="Garbe J."/>
            <person name="Badalamenti J.P."/>
            <person name="Herman A."/>
            <person name="Mangelson H."/>
            <person name="Liachko I."/>
            <person name="Sullivan S."/>
            <person name="Sone E.D."/>
            <person name="Koren S."/>
            <person name="Silverstein K.A.T."/>
            <person name="Beckman K.B."/>
            <person name="Gohl D.M."/>
        </authorList>
    </citation>
    <scope>NUCLEOTIDE SEQUENCE</scope>
    <source>
        <strain evidence="1">Duluth1</strain>
        <tissue evidence="1">Whole animal</tissue>
    </source>
</reference>
<evidence type="ECO:0000313" key="1">
    <source>
        <dbReference type="EMBL" id="KAH3714625.1"/>
    </source>
</evidence>